<proteinExistence type="predicted"/>
<evidence type="ECO:0000313" key="2">
    <source>
        <dbReference type="EMBL" id="TFD74725.1"/>
    </source>
</evidence>
<gene>
    <name evidence="2" type="ORF">E3T48_12430</name>
</gene>
<reference evidence="2 3" key="1">
    <citation type="submission" date="2019-03" db="EMBL/GenBank/DDBJ databases">
        <title>Genomics of glacier-inhabiting Cryobacterium strains.</title>
        <authorList>
            <person name="Liu Q."/>
            <person name="Xin Y.-H."/>
        </authorList>
    </citation>
    <scope>NUCLEOTIDE SEQUENCE [LARGE SCALE GENOMIC DNA]</scope>
    <source>
        <strain evidence="2 3">Hh4</strain>
    </source>
</reference>
<evidence type="ECO:0000256" key="1">
    <source>
        <dbReference type="SAM" id="MobiDB-lite"/>
    </source>
</evidence>
<dbReference type="EMBL" id="SOHH01000087">
    <property type="protein sequence ID" value="TFD74725.1"/>
    <property type="molecule type" value="Genomic_DNA"/>
</dbReference>
<sequence>MSEQIPTIGRIVLYTLTEVDAQRINSKREASATYIKAFHENPTKHGEMQHSGNPVEPGMVFPLIITRVWGITPTSAVNGQVLLDGNDSLWVTSTSAQGKSEYSATQGHFTWPTRE</sequence>
<feature type="region of interest" description="Disordered" evidence="1">
    <location>
        <begin position="94"/>
        <end position="115"/>
    </location>
</feature>
<accession>A0A4R9B2R5</accession>
<name>A0A4R9B2R5_9MICO</name>
<evidence type="ECO:0000313" key="3">
    <source>
        <dbReference type="Proteomes" id="UP000298313"/>
    </source>
</evidence>
<keyword evidence="3" id="KW-1185">Reference proteome</keyword>
<protein>
    <submittedName>
        <fullName evidence="2">Uncharacterized protein</fullName>
    </submittedName>
</protein>
<dbReference type="AlphaFoldDB" id="A0A4R9B2R5"/>
<dbReference type="Proteomes" id="UP000298313">
    <property type="component" value="Unassembled WGS sequence"/>
</dbReference>
<dbReference type="OrthoDB" id="3536267at2"/>
<comment type="caution">
    <text evidence="2">The sequence shown here is derived from an EMBL/GenBank/DDBJ whole genome shotgun (WGS) entry which is preliminary data.</text>
</comment>
<organism evidence="2 3">
    <name type="scientific">Cryobacterium fucosi</name>
    <dbReference type="NCBI Taxonomy" id="1259157"/>
    <lineage>
        <taxon>Bacteria</taxon>
        <taxon>Bacillati</taxon>
        <taxon>Actinomycetota</taxon>
        <taxon>Actinomycetes</taxon>
        <taxon>Micrococcales</taxon>
        <taxon>Microbacteriaceae</taxon>
        <taxon>Cryobacterium</taxon>
    </lineage>
</organism>
<feature type="compositionally biased region" description="Polar residues" evidence="1">
    <location>
        <begin position="94"/>
        <end position="108"/>
    </location>
</feature>
<dbReference type="RefSeq" id="WP_134524368.1">
    <property type="nucleotide sequence ID" value="NZ_SOHH01000087.1"/>
</dbReference>